<name>A0A836YW31_9LACO</name>
<dbReference type="InterPro" id="IPR018392">
    <property type="entry name" value="LysM"/>
</dbReference>
<evidence type="ECO:0000313" key="4">
    <source>
        <dbReference type="EMBL" id="KDB01206.1"/>
    </source>
</evidence>
<dbReference type="EMBL" id="AZBY01000005">
    <property type="protein sequence ID" value="KDB01206.1"/>
    <property type="molecule type" value="Genomic_DNA"/>
</dbReference>
<feature type="domain" description="LysM" evidence="3">
    <location>
        <begin position="52"/>
        <end position="96"/>
    </location>
</feature>
<keyword evidence="2" id="KW-0472">Membrane</keyword>
<dbReference type="SUPFAM" id="SSF54106">
    <property type="entry name" value="LysM domain"/>
    <property type="match status" value="1"/>
</dbReference>
<dbReference type="Proteomes" id="UP000026921">
    <property type="component" value="Unassembled WGS sequence"/>
</dbReference>
<gene>
    <name evidence="4" type="ORF">LAKU_5c00090</name>
</gene>
<feature type="compositionally biased region" description="Basic residues" evidence="1">
    <location>
        <begin position="110"/>
        <end position="124"/>
    </location>
</feature>
<evidence type="ECO:0000256" key="1">
    <source>
        <dbReference type="SAM" id="MobiDB-lite"/>
    </source>
</evidence>
<comment type="caution">
    <text evidence="4">The sequence shown here is derived from an EMBL/GenBank/DDBJ whole genome shotgun (WGS) entry which is preliminary data.</text>
</comment>
<reference evidence="4 5" key="1">
    <citation type="journal article" date="2015" name="Stand. Genomic Sci.">
        <title>High quality draft genome of Lactobacillus kunkeei EFB6, isolated from a German European foulbrood outbreak of honeybees.</title>
        <authorList>
            <person name="Djukic M."/>
            <person name="Poehlein A."/>
            <person name="Strauss J."/>
            <person name="Tann F.J."/>
            <person name="Leimbach A."/>
            <person name="Hoppert M."/>
            <person name="Daniel R."/>
        </authorList>
    </citation>
    <scope>NUCLEOTIDE SEQUENCE [LARGE SCALE GENOMIC DNA]</scope>
    <source>
        <strain evidence="4 5">EFB6</strain>
    </source>
</reference>
<keyword evidence="2" id="KW-1133">Transmembrane helix</keyword>
<dbReference type="AlphaFoldDB" id="A0A836YW31"/>
<dbReference type="CDD" id="cd00118">
    <property type="entry name" value="LysM"/>
    <property type="match status" value="1"/>
</dbReference>
<keyword evidence="2" id="KW-0812">Transmembrane</keyword>
<dbReference type="InterPro" id="IPR036779">
    <property type="entry name" value="LysM_dom_sf"/>
</dbReference>
<dbReference type="SMART" id="SM00257">
    <property type="entry name" value="LysM"/>
    <property type="match status" value="1"/>
</dbReference>
<organism evidence="4 5">
    <name type="scientific">Apilactobacillus kunkeei EFB6</name>
    <dbReference type="NCBI Taxonomy" id="1419324"/>
    <lineage>
        <taxon>Bacteria</taxon>
        <taxon>Bacillati</taxon>
        <taxon>Bacillota</taxon>
        <taxon>Bacilli</taxon>
        <taxon>Lactobacillales</taxon>
        <taxon>Lactobacillaceae</taxon>
        <taxon>Apilactobacillus</taxon>
    </lineage>
</organism>
<accession>A0A836YW31</accession>
<evidence type="ECO:0000259" key="3">
    <source>
        <dbReference type="PROSITE" id="PS51782"/>
    </source>
</evidence>
<evidence type="ECO:0000313" key="5">
    <source>
        <dbReference type="Proteomes" id="UP000026921"/>
    </source>
</evidence>
<sequence length="213" mass="24415">MTTNAIFYFLILYRSVSVIRYKFHVLFFVIAISFAGLLSIYRNATVDTNANTVVTVKSGDTLENLSDKYNVFMSVLEHANGKYSDDDLLAGDQIVVPDNNNDAKDDKKVQKQHSTKSNKHHSTSKKQNQSQYNAQSEWNKANAEAKAWISFHESTNSYSAQNGRYYGRYQLDSSYLDGDYSPANQERVAEQYVANRYGSWVNAKQHWVANNWY</sequence>
<protein>
    <recommendedName>
        <fullName evidence="3">LysM domain-containing protein</fullName>
    </recommendedName>
</protein>
<evidence type="ECO:0000256" key="2">
    <source>
        <dbReference type="SAM" id="Phobius"/>
    </source>
</evidence>
<feature type="region of interest" description="Disordered" evidence="1">
    <location>
        <begin position="94"/>
        <end position="137"/>
    </location>
</feature>
<feature type="transmembrane region" description="Helical" evidence="2">
    <location>
        <begin position="21"/>
        <end position="41"/>
    </location>
</feature>
<dbReference type="Gene3D" id="3.10.350.10">
    <property type="entry name" value="LysM domain"/>
    <property type="match status" value="1"/>
</dbReference>
<proteinExistence type="predicted"/>
<dbReference type="PROSITE" id="PS51782">
    <property type="entry name" value="LYSM"/>
    <property type="match status" value="1"/>
</dbReference>
<dbReference type="Pfam" id="PF01476">
    <property type="entry name" value="LysM"/>
    <property type="match status" value="1"/>
</dbReference>